<sequence>DCNNMLILYTFIAIAIIVFVLPLIVILYRKWKKWLEKKFDEDSDLNT</sequence>
<reference evidence="2" key="1">
    <citation type="journal article" date="2015" name="Nature">
        <title>Complex archaea that bridge the gap between prokaryotes and eukaryotes.</title>
        <authorList>
            <person name="Spang A."/>
            <person name="Saw J.H."/>
            <person name="Jorgensen S.L."/>
            <person name="Zaremba-Niedzwiedzka K."/>
            <person name="Martijn J."/>
            <person name="Lind A.E."/>
            <person name="van Eijk R."/>
            <person name="Schleper C."/>
            <person name="Guy L."/>
            <person name="Ettema T.J."/>
        </authorList>
    </citation>
    <scope>NUCLEOTIDE SEQUENCE</scope>
</reference>
<name>A0A0F8ZSU1_9ZZZZ</name>
<proteinExistence type="predicted"/>
<feature type="transmembrane region" description="Helical" evidence="1">
    <location>
        <begin position="6"/>
        <end position="28"/>
    </location>
</feature>
<keyword evidence="1" id="KW-0812">Transmembrane</keyword>
<protein>
    <submittedName>
        <fullName evidence="2">Uncharacterized protein</fullName>
    </submittedName>
</protein>
<organism evidence="2">
    <name type="scientific">marine sediment metagenome</name>
    <dbReference type="NCBI Taxonomy" id="412755"/>
    <lineage>
        <taxon>unclassified sequences</taxon>
        <taxon>metagenomes</taxon>
        <taxon>ecological metagenomes</taxon>
    </lineage>
</organism>
<dbReference type="AlphaFoldDB" id="A0A0F8ZSU1"/>
<comment type="caution">
    <text evidence="2">The sequence shown here is derived from an EMBL/GenBank/DDBJ whole genome shotgun (WGS) entry which is preliminary data.</text>
</comment>
<keyword evidence="1" id="KW-1133">Transmembrane helix</keyword>
<gene>
    <name evidence="2" type="ORF">LCGC14_2658330</name>
</gene>
<feature type="non-terminal residue" evidence="2">
    <location>
        <position position="1"/>
    </location>
</feature>
<dbReference type="EMBL" id="LAZR01046289">
    <property type="protein sequence ID" value="KKK96883.1"/>
    <property type="molecule type" value="Genomic_DNA"/>
</dbReference>
<keyword evidence="1" id="KW-0472">Membrane</keyword>
<evidence type="ECO:0000313" key="2">
    <source>
        <dbReference type="EMBL" id="KKK96883.1"/>
    </source>
</evidence>
<accession>A0A0F8ZSU1</accession>
<evidence type="ECO:0000256" key="1">
    <source>
        <dbReference type="SAM" id="Phobius"/>
    </source>
</evidence>